<protein>
    <submittedName>
        <fullName evidence="1">Uncharacterized protein</fullName>
    </submittedName>
</protein>
<name>A0ABQ2M624_9ACTN</name>
<organism evidence="1 2">
    <name type="scientific">Streptomyces daqingensis</name>
    <dbReference type="NCBI Taxonomy" id="1472640"/>
    <lineage>
        <taxon>Bacteria</taxon>
        <taxon>Bacillati</taxon>
        <taxon>Actinomycetota</taxon>
        <taxon>Actinomycetes</taxon>
        <taxon>Kitasatosporales</taxon>
        <taxon>Streptomycetaceae</taxon>
        <taxon>Streptomyces</taxon>
    </lineage>
</organism>
<proteinExistence type="predicted"/>
<comment type="caution">
    <text evidence="1">The sequence shown here is derived from an EMBL/GenBank/DDBJ whole genome shotgun (WGS) entry which is preliminary data.</text>
</comment>
<accession>A0ABQ2M624</accession>
<sequence length="124" mass="12869">MLGGNPWGVRARVQQHRVQPFVTGGRAGVEQADAGEQQLPGAAGAAAIADGGGGDTVLAQFAKAHHPPLRGFAEVAERARGKRGVVRHAGAIPTLAPPSNLCYEAVDKAGQLCPKVRTFESRPE</sequence>
<dbReference type="Proteomes" id="UP000631535">
    <property type="component" value="Unassembled WGS sequence"/>
</dbReference>
<keyword evidence="2" id="KW-1185">Reference proteome</keyword>
<dbReference type="EMBL" id="BMMP01000005">
    <property type="protein sequence ID" value="GGO47286.1"/>
    <property type="molecule type" value="Genomic_DNA"/>
</dbReference>
<evidence type="ECO:0000313" key="2">
    <source>
        <dbReference type="Proteomes" id="UP000631535"/>
    </source>
</evidence>
<evidence type="ECO:0000313" key="1">
    <source>
        <dbReference type="EMBL" id="GGO47286.1"/>
    </source>
</evidence>
<gene>
    <name evidence="1" type="ORF">GCM10012287_19590</name>
</gene>
<reference evidence="2" key="1">
    <citation type="journal article" date="2019" name="Int. J. Syst. Evol. Microbiol.">
        <title>The Global Catalogue of Microorganisms (GCM) 10K type strain sequencing project: providing services to taxonomists for standard genome sequencing and annotation.</title>
        <authorList>
            <consortium name="The Broad Institute Genomics Platform"/>
            <consortium name="The Broad Institute Genome Sequencing Center for Infectious Disease"/>
            <person name="Wu L."/>
            <person name="Ma J."/>
        </authorList>
    </citation>
    <scope>NUCLEOTIDE SEQUENCE [LARGE SCALE GENOMIC DNA]</scope>
    <source>
        <strain evidence="2">CGMCC 4.7178</strain>
    </source>
</reference>